<dbReference type="InterPro" id="IPR054207">
    <property type="entry name" value="DUF6913"/>
</dbReference>
<dbReference type="Proteomes" id="UP001179363">
    <property type="component" value="Unassembled WGS sequence"/>
</dbReference>
<dbReference type="Pfam" id="PF21857">
    <property type="entry name" value="DUF6913"/>
    <property type="match status" value="1"/>
</dbReference>
<protein>
    <submittedName>
        <fullName evidence="1">Uncharacterized protein</fullName>
    </submittedName>
</protein>
<organism evidence="1 2">
    <name type="scientific">Gillisia lutea</name>
    <dbReference type="NCBI Taxonomy" id="2909668"/>
    <lineage>
        <taxon>Bacteria</taxon>
        <taxon>Pseudomonadati</taxon>
        <taxon>Bacteroidota</taxon>
        <taxon>Flavobacteriia</taxon>
        <taxon>Flavobacteriales</taxon>
        <taxon>Flavobacteriaceae</taxon>
        <taxon>Gillisia</taxon>
    </lineage>
</organism>
<accession>A0ABS9EFK7</accession>
<sequence length="174" mass="19973">MIFKGIKLAAFKRKIARLAENKYRETSVSSIKTIAIILDIKNYKYLEVLKQVGEQLDLQEDDLKIAMYTEKSIDVEGYKGMLFSLKDISLTAEINNSELSDFTKQDIDLLITFTDENNTAVHLLTAYCNAGIKVGRFQKNEALLDWIIKSEDNAQVFVDELINYIKKLKLSQHE</sequence>
<name>A0ABS9EFK7_9FLAO</name>
<proteinExistence type="predicted"/>
<evidence type="ECO:0000313" key="2">
    <source>
        <dbReference type="Proteomes" id="UP001179363"/>
    </source>
</evidence>
<keyword evidence="2" id="KW-1185">Reference proteome</keyword>
<dbReference type="RefSeq" id="WP_236133084.1">
    <property type="nucleotide sequence ID" value="NZ_JAKGTH010000007.1"/>
</dbReference>
<comment type="caution">
    <text evidence="1">The sequence shown here is derived from an EMBL/GenBank/DDBJ whole genome shotgun (WGS) entry which is preliminary data.</text>
</comment>
<evidence type="ECO:0000313" key="1">
    <source>
        <dbReference type="EMBL" id="MCF4100929.1"/>
    </source>
</evidence>
<reference evidence="1" key="1">
    <citation type="submission" date="2022-01" db="EMBL/GenBank/DDBJ databases">
        <title>Gillisia lutea sp. nov., isolated from marine plastic residues from the Malvarosa beach (Valencia, Spain).</title>
        <authorList>
            <person name="Vidal-Verdu A."/>
            <person name="Molina-Menor E."/>
            <person name="Satari L."/>
            <person name="Pascual J."/>
            <person name="Pereto J."/>
            <person name="Porcar M."/>
        </authorList>
    </citation>
    <scope>NUCLEOTIDE SEQUENCE</scope>
    <source>
        <strain evidence="1">M10.2A</strain>
    </source>
</reference>
<gene>
    <name evidence="1" type="ORF">L1I30_04545</name>
</gene>
<dbReference type="EMBL" id="JAKGTH010000007">
    <property type="protein sequence ID" value="MCF4100929.1"/>
    <property type="molecule type" value="Genomic_DNA"/>
</dbReference>